<dbReference type="AlphaFoldDB" id="A0A0G2ZFR2"/>
<evidence type="ECO:0000259" key="1">
    <source>
        <dbReference type="SMART" id="SM00382"/>
    </source>
</evidence>
<dbReference type="Gene3D" id="3.40.50.300">
    <property type="entry name" value="P-loop containing nucleotide triphosphate hydrolases"/>
    <property type="match status" value="1"/>
</dbReference>
<dbReference type="PATRIC" id="fig|1330330.3.peg.1438"/>
<dbReference type="InterPro" id="IPR003593">
    <property type="entry name" value="AAA+_ATPase"/>
</dbReference>
<dbReference type="GO" id="GO:0016301">
    <property type="term" value="F:kinase activity"/>
    <property type="evidence" value="ECO:0007669"/>
    <property type="project" value="InterPro"/>
</dbReference>
<accession>A0A0G2ZFR2</accession>
<proteinExistence type="predicted"/>
<keyword evidence="3" id="KW-1185">Reference proteome</keyword>
<dbReference type="InterPro" id="IPR018163">
    <property type="entry name" value="Thr/Ala-tRNA-synth_IIc_edit"/>
</dbReference>
<dbReference type="PANTHER" id="PTHR10285">
    <property type="entry name" value="URIDINE KINASE"/>
    <property type="match status" value="1"/>
</dbReference>
<protein>
    <submittedName>
        <fullName evidence="2">ATPase AAA</fullName>
    </submittedName>
</protein>
<evidence type="ECO:0000313" key="3">
    <source>
        <dbReference type="Proteomes" id="UP000035159"/>
    </source>
</evidence>
<dbReference type="Pfam" id="PF00485">
    <property type="entry name" value="PRK"/>
    <property type="match status" value="1"/>
</dbReference>
<gene>
    <name evidence="2" type="ORF">IX53_07105</name>
</gene>
<reference evidence="2 3" key="1">
    <citation type="submission" date="2015-04" db="EMBL/GenBank/DDBJ databases">
        <title>Complete Genome Sequence of Kosmotoga pacifica SLHLJ1.</title>
        <authorList>
            <person name="Jiang L.J."/>
            <person name="Shao Z.Z."/>
            <person name="Jebbar M."/>
        </authorList>
    </citation>
    <scope>NUCLEOTIDE SEQUENCE [LARGE SCALE GENOMIC DNA]</scope>
    <source>
        <strain evidence="2 3">SLHLJ1</strain>
    </source>
</reference>
<dbReference type="CDD" id="cd02028">
    <property type="entry name" value="UMPK_like"/>
    <property type="match status" value="1"/>
</dbReference>
<name>A0A0G2ZFR2_9BACT</name>
<dbReference type="SMART" id="SM00382">
    <property type="entry name" value="AAA"/>
    <property type="match status" value="1"/>
</dbReference>
<dbReference type="SUPFAM" id="SSF52540">
    <property type="entry name" value="P-loop containing nucleoside triphosphate hydrolases"/>
    <property type="match status" value="1"/>
</dbReference>
<dbReference type="Gene3D" id="3.30.980.10">
    <property type="entry name" value="Threonyl-trna Synthetase, Chain A, domain 2"/>
    <property type="match status" value="1"/>
</dbReference>
<dbReference type="Proteomes" id="UP000035159">
    <property type="component" value="Chromosome"/>
</dbReference>
<evidence type="ECO:0000313" key="2">
    <source>
        <dbReference type="EMBL" id="AKI97623.1"/>
    </source>
</evidence>
<feature type="domain" description="AAA+ ATPase" evidence="1">
    <location>
        <begin position="287"/>
        <end position="448"/>
    </location>
</feature>
<dbReference type="KEGG" id="kpf:IX53_07105"/>
<dbReference type="STRING" id="1330330.IX53_07105"/>
<dbReference type="GO" id="GO:0005524">
    <property type="term" value="F:ATP binding"/>
    <property type="evidence" value="ECO:0007669"/>
    <property type="project" value="InterPro"/>
</dbReference>
<dbReference type="EMBL" id="CP011232">
    <property type="protein sequence ID" value="AKI97623.1"/>
    <property type="molecule type" value="Genomic_DNA"/>
</dbReference>
<dbReference type="RefSeq" id="WP_047754758.1">
    <property type="nucleotide sequence ID" value="NZ_CAJUHA010000017.1"/>
</dbReference>
<organism evidence="2 3">
    <name type="scientific">Kosmotoga pacifica</name>
    <dbReference type="NCBI Taxonomy" id="1330330"/>
    <lineage>
        <taxon>Bacteria</taxon>
        <taxon>Thermotogati</taxon>
        <taxon>Thermotogota</taxon>
        <taxon>Thermotogae</taxon>
        <taxon>Kosmotogales</taxon>
        <taxon>Kosmotogaceae</taxon>
        <taxon>Kosmotoga</taxon>
    </lineage>
</organism>
<sequence>MKPIRVKVKNLNREDFFPRGTSLAEIAKFYQEEFTSPIMAARMNNAMAELIKRVNEDVEIEFVDLRDTDGLRIYTRGILFILFMAVRQLYGKVKLYVHHSLGSGLVCEVSGIKEVIDLKAIEEEMKKIVEKDLPFIKETINKFEAIKLFSEDNQREKAILFKYRKKSTVNIYRCGEYFNYYYGYMPPSTGNLKWFELFPYKQKYFILNLPTTHSPTKVPEFSDRPKLASVFMEHENWGKILGVKTVGELNSIIASGDAEIAELIRIAEALHEKKIANIADMISRRKGTRLILIAGPSSSGKTTFSKRLMLHLKVLGYRPIQISLDDYFVDREKTPRDENGNYDFESIHALDLELFNQQMNQLMEGKEVYLSSFNFKTGKRGFRETPTKIDEDQPIIVEGIHGLNELLSSSITSEKKFKIYVSALTQMNLDDMNRIPTTDVRLLRRIVRDYRYRGHSALDTIRMWESVRNGEEKYIFPYQEQADVMFNSALIYELAVLKMFAEPLLLQIDNTKPEFSEAKRLLRFIDYFLPVTAMEEIPKTSILREFIGGSTFRY</sequence>
<dbReference type="SUPFAM" id="SSF55186">
    <property type="entry name" value="ThrRS/AlaRS common domain"/>
    <property type="match status" value="1"/>
</dbReference>
<dbReference type="InterPro" id="IPR006083">
    <property type="entry name" value="PRK/URK"/>
</dbReference>
<dbReference type="InterPro" id="IPR027417">
    <property type="entry name" value="P-loop_NTPase"/>
</dbReference>